<dbReference type="EMBL" id="DTHB01000046">
    <property type="protein sequence ID" value="HGB14919.1"/>
    <property type="molecule type" value="Genomic_DNA"/>
</dbReference>
<comment type="similarity">
    <text evidence="1 3">Belongs to the complex I 30 kDa subunit family.</text>
</comment>
<dbReference type="PANTHER" id="PTHR10884:SF14">
    <property type="entry name" value="NADH DEHYDROGENASE [UBIQUINONE] IRON-SULFUR PROTEIN 3, MITOCHONDRIAL"/>
    <property type="match status" value="1"/>
</dbReference>
<feature type="domain" description="NADH:ubiquinone oxidoreductase 30kDa subunit" evidence="5">
    <location>
        <begin position="69"/>
        <end position="177"/>
    </location>
</feature>
<dbReference type="GO" id="GO:0048038">
    <property type="term" value="F:quinone binding"/>
    <property type="evidence" value="ECO:0007669"/>
    <property type="project" value="UniProtKB-KW"/>
</dbReference>
<evidence type="ECO:0000256" key="1">
    <source>
        <dbReference type="ARBA" id="ARBA00007569"/>
    </source>
</evidence>
<dbReference type="PROSITE" id="PS00542">
    <property type="entry name" value="COMPLEX1_30K"/>
    <property type="match status" value="1"/>
</dbReference>
<dbReference type="PANTHER" id="PTHR10884">
    <property type="entry name" value="NADH DEHYDROGENASE UBIQUINONE IRON-SULFUR PROTEIN 3"/>
    <property type="match status" value="1"/>
</dbReference>
<evidence type="ECO:0000256" key="4">
    <source>
        <dbReference type="RuleBase" id="RU003582"/>
    </source>
</evidence>
<dbReference type="InterPro" id="IPR001268">
    <property type="entry name" value="NADH_UbQ_OxRdtase_30kDa_su"/>
</dbReference>
<dbReference type="InterPro" id="IPR020396">
    <property type="entry name" value="NADH_UbQ_OxRdtase_CS"/>
</dbReference>
<reference evidence="6" key="1">
    <citation type="journal article" date="2020" name="mSystems">
        <title>Genome- and Community-Level Interaction Insights into Carbon Utilization and Element Cycling Functions of Hydrothermarchaeota in Hydrothermal Sediment.</title>
        <authorList>
            <person name="Zhou Z."/>
            <person name="Liu Y."/>
            <person name="Xu W."/>
            <person name="Pan J."/>
            <person name="Luo Z.H."/>
            <person name="Li M."/>
        </authorList>
    </citation>
    <scope>NUCLEOTIDE SEQUENCE [LARGE SCALE GENOMIC DNA]</scope>
    <source>
        <strain evidence="6">SpSt-776</strain>
    </source>
</reference>
<comment type="function">
    <text evidence="4">NDH-1 shuttles electrons from NADH, via FMN and iron-sulfur (Fe-S) centers, to quinones in the respiratory chain.</text>
</comment>
<dbReference type="Gene3D" id="3.30.460.80">
    <property type="entry name" value="NADH:ubiquinone oxidoreductase, 30kDa subunit"/>
    <property type="match status" value="1"/>
</dbReference>
<evidence type="ECO:0000256" key="3">
    <source>
        <dbReference type="RuleBase" id="RU003456"/>
    </source>
</evidence>
<name>A0A7C3SJQ5_9BACT</name>
<dbReference type="GO" id="GO:0016651">
    <property type="term" value="F:oxidoreductase activity, acting on NAD(P)H"/>
    <property type="evidence" value="ECO:0007669"/>
    <property type="project" value="InterPro"/>
</dbReference>
<gene>
    <name evidence="6" type="ORF">ENV62_06770</name>
</gene>
<evidence type="ECO:0000256" key="2">
    <source>
        <dbReference type="ARBA" id="ARBA00022448"/>
    </source>
</evidence>
<evidence type="ECO:0000313" key="6">
    <source>
        <dbReference type="EMBL" id="HGB14919.1"/>
    </source>
</evidence>
<protein>
    <recommendedName>
        <fullName evidence="4">NADH-quinone oxidoreductase</fullName>
        <ecNumber evidence="4">7.1.1.-</ecNumber>
    </recommendedName>
</protein>
<dbReference type="GO" id="GO:0008137">
    <property type="term" value="F:NADH dehydrogenase (ubiquinone) activity"/>
    <property type="evidence" value="ECO:0007669"/>
    <property type="project" value="InterPro"/>
</dbReference>
<sequence length="186" mass="21121">MFTCPAVLPGRKDSSKASCCWRKKSPNGAVSGNSEMLSDEIKKALFPLNLEKVEPGDYRKTGYHLEVAARPEQMPEVAQAMLALGCFLESLTALHFREHFTLVYHFNHYDQLCRTVVHAVLPPGQQAPTISHIYPVANWYEREVYDLFGLRFAGHPDLRRILLPFDAEIHPLLKKFEEIAPESEGK</sequence>
<comment type="caution">
    <text evidence="6">The sequence shown here is derived from an EMBL/GenBank/DDBJ whole genome shotgun (WGS) entry which is preliminary data.</text>
</comment>
<dbReference type="SUPFAM" id="SSF143243">
    <property type="entry name" value="Nqo5-like"/>
    <property type="match status" value="1"/>
</dbReference>
<keyword evidence="4" id="KW-0874">Quinone</keyword>
<dbReference type="AlphaFoldDB" id="A0A7C3SJQ5"/>
<proteinExistence type="inferred from homology"/>
<keyword evidence="3" id="KW-0520">NAD</keyword>
<comment type="catalytic activity">
    <reaction evidence="4">
        <text>a quinone + NADH + 5 H(+)(in) = a quinol + NAD(+) + 4 H(+)(out)</text>
        <dbReference type="Rhea" id="RHEA:57888"/>
        <dbReference type="ChEBI" id="CHEBI:15378"/>
        <dbReference type="ChEBI" id="CHEBI:24646"/>
        <dbReference type="ChEBI" id="CHEBI:57540"/>
        <dbReference type="ChEBI" id="CHEBI:57945"/>
        <dbReference type="ChEBI" id="CHEBI:132124"/>
    </reaction>
</comment>
<evidence type="ECO:0000259" key="5">
    <source>
        <dbReference type="Pfam" id="PF00329"/>
    </source>
</evidence>
<organism evidence="6">
    <name type="scientific">Desulfobacca acetoxidans</name>
    <dbReference type="NCBI Taxonomy" id="60893"/>
    <lineage>
        <taxon>Bacteria</taxon>
        <taxon>Pseudomonadati</taxon>
        <taxon>Thermodesulfobacteriota</taxon>
        <taxon>Desulfobaccia</taxon>
        <taxon>Desulfobaccales</taxon>
        <taxon>Desulfobaccaceae</taxon>
        <taxon>Desulfobacca</taxon>
    </lineage>
</organism>
<dbReference type="EC" id="7.1.1.-" evidence="4"/>
<keyword evidence="3" id="KW-1278">Translocase</keyword>
<keyword evidence="2 3" id="KW-0813">Transport</keyword>
<dbReference type="Pfam" id="PF00329">
    <property type="entry name" value="Complex1_30kDa"/>
    <property type="match status" value="1"/>
</dbReference>
<accession>A0A7C3SJQ5</accession>
<dbReference type="InterPro" id="IPR037232">
    <property type="entry name" value="NADH_quin_OxRdtase_su_C/D-like"/>
</dbReference>